<evidence type="ECO:0000259" key="1">
    <source>
        <dbReference type="PROSITE" id="PS51746"/>
    </source>
</evidence>
<dbReference type="Gene3D" id="3.60.40.10">
    <property type="entry name" value="PPM-type phosphatase domain"/>
    <property type="match status" value="1"/>
</dbReference>
<reference evidence="2" key="1">
    <citation type="submission" date="2022-12" db="EMBL/GenBank/DDBJ databases">
        <title>New Phytohabitans aurantiacus sp. RD004123 nov., an actinomycete isolated from soil.</title>
        <authorList>
            <person name="Triningsih D.W."/>
            <person name="Harunari E."/>
            <person name="Igarashi Y."/>
        </authorList>
    </citation>
    <scope>NUCLEOTIDE SEQUENCE</scope>
    <source>
        <strain evidence="2">RD004123</strain>
    </source>
</reference>
<dbReference type="Pfam" id="PF13672">
    <property type="entry name" value="PP2C_2"/>
    <property type="match status" value="1"/>
</dbReference>
<dbReference type="EMBL" id="BSDI01000001">
    <property type="protein sequence ID" value="GLH94798.1"/>
    <property type="molecule type" value="Genomic_DNA"/>
</dbReference>
<dbReference type="CDD" id="cd00143">
    <property type="entry name" value="PP2Cc"/>
    <property type="match status" value="1"/>
</dbReference>
<evidence type="ECO:0000313" key="2">
    <source>
        <dbReference type="EMBL" id="GLH94798.1"/>
    </source>
</evidence>
<organism evidence="2 3">
    <name type="scientific">Phytohabitans aurantiacus</name>
    <dbReference type="NCBI Taxonomy" id="3016789"/>
    <lineage>
        <taxon>Bacteria</taxon>
        <taxon>Bacillati</taxon>
        <taxon>Actinomycetota</taxon>
        <taxon>Actinomycetes</taxon>
        <taxon>Micromonosporales</taxon>
        <taxon>Micromonosporaceae</taxon>
    </lineage>
</organism>
<name>A0ABQ5QK95_9ACTN</name>
<dbReference type="RefSeq" id="WP_281891624.1">
    <property type="nucleotide sequence ID" value="NZ_BSDI01000001.1"/>
</dbReference>
<dbReference type="InterPro" id="IPR036457">
    <property type="entry name" value="PPM-type-like_dom_sf"/>
</dbReference>
<dbReference type="SMART" id="SM00332">
    <property type="entry name" value="PP2Cc"/>
    <property type="match status" value="1"/>
</dbReference>
<dbReference type="Proteomes" id="UP001144280">
    <property type="component" value="Unassembled WGS sequence"/>
</dbReference>
<accession>A0ABQ5QK95</accession>
<comment type="caution">
    <text evidence="2">The sequence shown here is derived from an EMBL/GenBank/DDBJ whole genome shotgun (WGS) entry which is preliminary data.</text>
</comment>
<gene>
    <name evidence="2" type="ORF">Pa4123_00700</name>
</gene>
<proteinExistence type="predicted"/>
<feature type="domain" description="PPM-type phosphatase" evidence="1">
    <location>
        <begin position="83"/>
        <end position="319"/>
    </location>
</feature>
<evidence type="ECO:0000313" key="3">
    <source>
        <dbReference type="Proteomes" id="UP001144280"/>
    </source>
</evidence>
<protein>
    <recommendedName>
        <fullName evidence="1">PPM-type phosphatase domain-containing protein</fullName>
    </recommendedName>
</protein>
<sequence>MRACPEHGPPSEADHRFCEVCGRNLDTGEPPRVEVPTVWVSSRASGTACGGCGETFATSQAYCDHCGRRRSVGRDHAELDLGTVAAVTDKGRRRRRNEDAVVVGRSAGLNLAVVCDGVSTSTRSDAASHDASEAGLTSLLADLSRGADPAKATVEAARAAAAAARAVAEASDGDAPPSCTYVSGVVTPEGVTVGWIGDSRAYWLGSDAAGMTIDDSMAALIAAGRPLPLALEPDPESRALIRWLGADSGDPEAQVMSLRPTGPGHLLLCSDGLHHYLSDPAALAEAIAGRSPIDAARHLTTVALDGGGHDNIAIALLAFPPPGGPLP</sequence>
<dbReference type="PROSITE" id="PS51746">
    <property type="entry name" value="PPM_2"/>
    <property type="match status" value="1"/>
</dbReference>
<keyword evidence="3" id="KW-1185">Reference proteome</keyword>
<dbReference type="SUPFAM" id="SSF81606">
    <property type="entry name" value="PP2C-like"/>
    <property type="match status" value="1"/>
</dbReference>
<dbReference type="InterPro" id="IPR001932">
    <property type="entry name" value="PPM-type_phosphatase-like_dom"/>
</dbReference>